<comment type="caution">
    <text evidence="3">The sequence shown here is derived from an EMBL/GenBank/DDBJ whole genome shotgun (WGS) entry which is preliminary data.</text>
</comment>
<dbReference type="GO" id="GO:0005768">
    <property type="term" value="C:endosome"/>
    <property type="evidence" value="ECO:0007669"/>
    <property type="project" value="TreeGrafter"/>
</dbReference>
<dbReference type="Pfam" id="PF13949">
    <property type="entry name" value="ALIX_LYPXL_bnd"/>
    <property type="match status" value="1"/>
</dbReference>
<name>A0AAD3DMW9_9CHLO</name>
<dbReference type="AlphaFoldDB" id="A0AAD3DMW9"/>
<dbReference type="GO" id="GO:0043328">
    <property type="term" value="P:protein transport to vacuole involved in ubiquitin-dependent protein catabolic process via the multivesicular body sorting pathway"/>
    <property type="evidence" value="ECO:0007669"/>
    <property type="project" value="TreeGrafter"/>
</dbReference>
<dbReference type="Proteomes" id="UP001054857">
    <property type="component" value="Unassembled WGS sequence"/>
</dbReference>
<feature type="compositionally biased region" description="Basic and acidic residues" evidence="1">
    <location>
        <begin position="25"/>
        <end position="42"/>
    </location>
</feature>
<keyword evidence="4" id="KW-1185">Reference proteome</keyword>
<evidence type="ECO:0000256" key="1">
    <source>
        <dbReference type="SAM" id="MobiDB-lite"/>
    </source>
</evidence>
<reference evidence="3 4" key="1">
    <citation type="journal article" date="2021" name="Sci. Rep.">
        <title>Genome sequencing of the multicellular alga Astrephomene provides insights into convergent evolution of germ-soma differentiation.</title>
        <authorList>
            <person name="Yamashita S."/>
            <person name="Yamamoto K."/>
            <person name="Matsuzaki R."/>
            <person name="Suzuki S."/>
            <person name="Yamaguchi H."/>
            <person name="Hirooka S."/>
            <person name="Minakuchi Y."/>
            <person name="Miyagishima S."/>
            <person name="Kawachi M."/>
            <person name="Toyoda A."/>
            <person name="Nozaki H."/>
        </authorList>
    </citation>
    <scope>NUCLEOTIDE SEQUENCE [LARGE SCALE GENOMIC DNA]</scope>
    <source>
        <strain evidence="3 4">NIES-4017</strain>
    </source>
</reference>
<dbReference type="PANTHER" id="PTHR23030:SF30">
    <property type="entry name" value="TYROSINE-PROTEIN PHOSPHATASE NON-RECEPTOR TYPE 23"/>
    <property type="match status" value="1"/>
</dbReference>
<sequence>ILAEIGELRREVEGELMEAQNSLDADARADGEARSTHGDKWRAQPAATAAKPYWDRISQYRSALQKAGDSDQGVLQRLAAQEGAFGALTAEAAAAQMPRLQAPLLVTGPEDPAAVVAGLRRSLEALQNLANERGGMEEALKELKNRDNVLPRLMATPGGPQQDALFKEELKKYDPLIADVDKNLAAQESLLAATGAANATFRALFDVNGWRAGCEAAAAGVRETVRQYRELLDHCSEGLRFYLGMSEVVRKMKQEAADFAFTRQVQREELLADLERRAAQEDADKLAARLAAAGIRSGVPPPPPA</sequence>
<accession>A0AAD3DMW9</accession>
<gene>
    <name evidence="3" type="ORF">Agub_g6135</name>
</gene>
<proteinExistence type="predicted"/>
<dbReference type="PANTHER" id="PTHR23030">
    <property type="entry name" value="PCD6 INTERACTING PROTEIN-RELATED"/>
    <property type="match status" value="1"/>
</dbReference>
<organism evidence="3 4">
    <name type="scientific">Astrephomene gubernaculifera</name>
    <dbReference type="NCBI Taxonomy" id="47775"/>
    <lineage>
        <taxon>Eukaryota</taxon>
        <taxon>Viridiplantae</taxon>
        <taxon>Chlorophyta</taxon>
        <taxon>core chlorophytes</taxon>
        <taxon>Chlorophyceae</taxon>
        <taxon>CS clade</taxon>
        <taxon>Chlamydomonadales</taxon>
        <taxon>Astrephomenaceae</taxon>
        <taxon>Astrephomene</taxon>
    </lineage>
</organism>
<dbReference type="InterPro" id="IPR025304">
    <property type="entry name" value="ALIX_V_dom"/>
</dbReference>
<evidence type="ECO:0000259" key="2">
    <source>
        <dbReference type="Pfam" id="PF13949"/>
    </source>
</evidence>
<feature type="non-terminal residue" evidence="3">
    <location>
        <position position="305"/>
    </location>
</feature>
<feature type="domain" description="ALIX V-shaped" evidence="2">
    <location>
        <begin position="2"/>
        <end position="264"/>
    </location>
</feature>
<evidence type="ECO:0000313" key="4">
    <source>
        <dbReference type="Proteomes" id="UP001054857"/>
    </source>
</evidence>
<feature type="region of interest" description="Disordered" evidence="1">
    <location>
        <begin position="19"/>
        <end position="47"/>
    </location>
</feature>
<feature type="non-terminal residue" evidence="3">
    <location>
        <position position="1"/>
    </location>
</feature>
<dbReference type="Gene3D" id="1.20.140.50">
    <property type="entry name" value="alix/aip1 like domains"/>
    <property type="match status" value="1"/>
</dbReference>
<dbReference type="EMBL" id="BMAR01000008">
    <property type="protein sequence ID" value="GFR44800.1"/>
    <property type="molecule type" value="Genomic_DNA"/>
</dbReference>
<protein>
    <recommendedName>
        <fullName evidence="2">ALIX V-shaped domain-containing protein</fullName>
    </recommendedName>
</protein>
<evidence type="ECO:0000313" key="3">
    <source>
        <dbReference type="EMBL" id="GFR44800.1"/>
    </source>
</evidence>